<dbReference type="EMBL" id="JAINVV010000013">
    <property type="protein sequence ID" value="MBY8825863.1"/>
    <property type="molecule type" value="Genomic_DNA"/>
</dbReference>
<dbReference type="InterPro" id="IPR007921">
    <property type="entry name" value="CHAP_dom"/>
</dbReference>
<proteinExistence type="predicted"/>
<evidence type="ECO:0000259" key="2">
    <source>
        <dbReference type="PROSITE" id="PS50911"/>
    </source>
</evidence>
<keyword evidence="4" id="KW-1185">Reference proteome</keyword>
<dbReference type="PROSITE" id="PS50911">
    <property type="entry name" value="CHAP"/>
    <property type="match status" value="1"/>
</dbReference>
<feature type="signal peptide" evidence="1">
    <location>
        <begin position="1"/>
        <end position="21"/>
    </location>
</feature>
<gene>
    <name evidence="3" type="ORF">K7G82_26415</name>
</gene>
<evidence type="ECO:0000256" key="1">
    <source>
        <dbReference type="SAM" id="SignalP"/>
    </source>
</evidence>
<dbReference type="Gene3D" id="3.90.1720.10">
    <property type="entry name" value="endopeptidase domain like (from Nostoc punctiforme)"/>
    <property type="match status" value="1"/>
</dbReference>
<evidence type="ECO:0000313" key="3">
    <source>
        <dbReference type="EMBL" id="MBY8825863.1"/>
    </source>
</evidence>
<sequence>MTSRAAKALLGALAVLGAAFAAVSPASAQFWQCAPYAREISGIQIRGNANTWWDQAAGKYERGHEPKIGSVLALKSFGRMRVGHVAMVSKIVSDREVLLTHANWSRGGAIERNVRAIDVSEAGDWSKVKVWYAPMGDLGLTAYPAYGFIYADGDDGDVAPAPARKLQFTENRLASIGTLIDGLRN</sequence>
<dbReference type="SUPFAM" id="SSF54001">
    <property type="entry name" value="Cysteine proteinases"/>
    <property type="match status" value="1"/>
</dbReference>
<dbReference type="InterPro" id="IPR038765">
    <property type="entry name" value="Papain-like_cys_pep_sf"/>
</dbReference>
<dbReference type="RefSeq" id="WP_222992952.1">
    <property type="nucleotide sequence ID" value="NZ_JAINVV010000013.1"/>
</dbReference>
<feature type="domain" description="Peptidase C51" evidence="2">
    <location>
        <begin position="8"/>
        <end position="129"/>
    </location>
</feature>
<dbReference type="Proteomes" id="UP000706039">
    <property type="component" value="Unassembled WGS sequence"/>
</dbReference>
<organism evidence="3 4">
    <name type="scientific">Sphingomonas colocasiae</name>
    <dbReference type="NCBI Taxonomy" id="1848973"/>
    <lineage>
        <taxon>Bacteria</taxon>
        <taxon>Pseudomonadati</taxon>
        <taxon>Pseudomonadota</taxon>
        <taxon>Alphaproteobacteria</taxon>
        <taxon>Sphingomonadales</taxon>
        <taxon>Sphingomonadaceae</taxon>
        <taxon>Sphingomonas</taxon>
    </lineage>
</organism>
<feature type="chain" id="PRO_5046347929" evidence="1">
    <location>
        <begin position="22"/>
        <end position="185"/>
    </location>
</feature>
<dbReference type="Pfam" id="PF05257">
    <property type="entry name" value="CHAP"/>
    <property type="match status" value="1"/>
</dbReference>
<keyword evidence="1" id="KW-0732">Signal</keyword>
<reference evidence="3 4" key="1">
    <citation type="submission" date="2021-08" db="EMBL/GenBank/DDBJ databases">
        <authorList>
            <person name="Tuo L."/>
        </authorList>
    </citation>
    <scope>NUCLEOTIDE SEQUENCE [LARGE SCALE GENOMIC DNA]</scope>
    <source>
        <strain evidence="3 4">JCM 31229</strain>
    </source>
</reference>
<protein>
    <submittedName>
        <fullName evidence="3">CHAP domain-containing protein</fullName>
    </submittedName>
</protein>
<accession>A0ABS7PWX7</accession>
<comment type="caution">
    <text evidence="3">The sequence shown here is derived from an EMBL/GenBank/DDBJ whole genome shotgun (WGS) entry which is preliminary data.</text>
</comment>
<evidence type="ECO:0000313" key="4">
    <source>
        <dbReference type="Proteomes" id="UP000706039"/>
    </source>
</evidence>
<name>A0ABS7PWX7_9SPHN</name>